<protein>
    <submittedName>
        <fullName evidence="2">Uncharacterized protein</fullName>
    </submittedName>
</protein>
<dbReference type="KEGG" id="pmet:G4Y79_22080"/>
<dbReference type="EMBL" id="CP062983">
    <property type="protein sequence ID" value="QPC82341.1"/>
    <property type="molecule type" value="Genomic_DNA"/>
</dbReference>
<keyword evidence="3" id="KW-1185">Reference proteome</keyword>
<evidence type="ECO:0000313" key="2">
    <source>
        <dbReference type="EMBL" id="QPC82341.1"/>
    </source>
</evidence>
<dbReference type="AlphaFoldDB" id="A0A7S8E8J5"/>
<name>A0A7S8E8J5_9CHLR</name>
<keyword evidence="1" id="KW-1133">Transmembrane helix</keyword>
<gene>
    <name evidence="2" type="ORF">G4Y79_22080</name>
</gene>
<keyword evidence="1" id="KW-0812">Transmembrane</keyword>
<accession>A0A7S8E8J5</accession>
<dbReference type="RefSeq" id="WP_195170410.1">
    <property type="nucleotide sequence ID" value="NZ_CP062983.1"/>
</dbReference>
<keyword evidence="1" id="KW-0472">Membrane</keyword>
<sequence>MERLSRIGWMAIGALVLLVGSVIVYSQNQEGISQTQLIGLRLDIETLADRAFGGGTRPEMWTGNADTDTPNILADLWFDNELVADAVFGSGIRPDDWTGAASANPVVVARNVRHDVEISADNLIGEGLRPDSWVGATDPLALCDRNLMNLAYMLQSAYGVEFVTDPAVSNYCGALRQEIQSDYLEGRNTGSPSDAEIDEMNLAVRGDLERLADELLGLNTRPQGWMGNKDINSPTLLTDNLNDLILLSDDILGPSNRPDEFYASISTSDLSAVRNLRHDLEVLADVTLGVGVRPRGWQGVELPLARCNTDLQGLVQLVDFVYGFELPISDAMGSAYCNEVYIAASFSAQNPPAEEDVAQAIDQRYVAESRNAFAYLDLAATQYMGPVPWGTEIRAWYRNYSDSTMMFVSGDDFAVYLDRRWTTLSEETFMSLPSMEGVQPLTFCDATWCNGPAPTPTPTGSGPLLQIITGATPPATIAPDQVVQGGKEQVGWNNVRVNYIEQFPDRGVAQVTLDICSDSTQIDCEPVTRVFDNSTGFEVAPIGVANDHNIYELPYGYSQNLLIEGATLFSTDVWLNDPTLS</sequence>
<proteinExistence type="predicted"/>
<evidence type="ECO:0000256" key="1">
    <source>
        <dbReference type="SAM" id="Phobius"/>
    </source>
</evidence>
<feature type="transmembrane region" description="Helical" evidence="1">
    <location>
        <begin position="7"/>
        <end position="26"/>
    </location>
</feature>
<dbReference type="Proteomes" id="UP000594468">
    <property type="component" value="Chromosome"/>
</dbReference>
<organism evidence="2 3">
    <name type="scientific">Phototrophicus methaneseepsis</name>
    <dbReference type="NCBI Taxonomy" id="2710758"/>
    <lineage>
        <taxon>Bacteria</taxon>
        <taxon>Bacillati</taxon>
        <taxon>Chloroflexota</taxon>
        <taxon>Candidatus Thermofontia</taxon>
        <taxon>Phototrophicales</taxon>
        <taxon>Phototrophicaceae</taxon>
        <taxon>Phototrophicus</taxon>
    </lineage>
</organism>
<reference evidence="2 3" key="1">
    <citation type="submission" date="2020-02" db="EMBL/GenBank/DDBJ databases">
        <authorList>
            <person name="Zheng R.K."/>
            <person name="Sun C.M."/>
        </authorList>
    </citation>
    <scope>NUCLEOTIDE SEQUENCE [LARGE SCALE GENOMIC DNA]</scope>
    <source>
        <strain evidence="3">rifampicinis</strain>
    </source>
</reference>
<evidence type="ECO:0000313" key="3">
    <source>
        <dbReference type="Proteomes" id="UP000594468"/>
    </source>
</evidence>